<dbReference type="RefSeq" id="WP_147342964.1">
    <property type="nucleotide sequence ID" value="NZ_JBBNFW010000141.1"/>
</dbReference>
<evidence type="ECO:0000256" key="1">
    <source>
        <dbReference type="SAM" id="Phobius"/>
    </source>
</evidence>
<dbReference type="Proteomes" id="UP001470752">
    <property type="component" value="Unassembled WGS sequence"/>
</dbReference>
<sequence>MSNKVEITRAFFKQALREGDFRLAASDMNYENNRNPKDTNLSSAEITPIMVSRVSREKSRQLKRRFATAIIALFLTFLAVASATYAWYIYNTSRHTTNVRMAAGAGVNLQISNAYNGTYGSAAVLDSFAGQLVPVSTNRITGGFQKVLGFTEGNSQSGLVASIFGSGEQTDYYHTSLFLRTNGSSTDIYVSNIGYEDSDEANPISSAIRVGLVVHQPGQNQSVAGEYIFEISDKKNPEADYNTATGEEGYVLNSSSTDGSTISFSPYTSASYCEYDQSTGTVTLKNNSLKLCNISGAEDGTAGTPVEIEIYIWLEGCDEDCTLNLCSQTLRNLAVSFAGVTEQ</sequence>
<organism evidence="2 3">
    <name type="scientific">Blautia acetigignens</name>
    <dbReference type="NCBI Taxonomy" id="2981783"/>
    <lineage>
        <taxon>Bacteria</taxon>
        <taxon>Bacillati</taxon>
        <taxon>Bacillota</taxon>
        <taxon>Clostridia</taxon>
        <taxon>Lachnospirales</taxon>
        <taxon>Lachnospiraceae</taxon>
        <taxon>Blautia</taxon>
    </lineage>
</organism>
<name>A0ABV1CJX2_9FIRM</name>
<keyword evidence="1" id="KW-0812">Transmembrane</keyword>
<keyword evidence="3" id="KW-1185">Reference proteome</keyword>
<dbReference type="EMBL" id="JBBNFW010000141">
    <property type="protein sequence ID" value="MEQ2412679.1"/>
    <property type="molecule type" value="Genomic_DNA"/>
</dbReference>
<reference evidence="2 3" key="1">
    <citation type="submission" date="2024-04" db="EMBL/GenBank/DDBJ databases">
        <title>Human intestinal bacterial collection.</title>
        <authorList>
            <person name="Pauvert C."/>
            <person name="Hitch T.C.A."/>
            <person name="Clavel T."/>
        </authorList>
    </citation>
    <scope>NUCLEOTIDE SEQUENCE [LARGE SCALE GENOMIC DNA]</scope>
    <source>
        <strain evidence="2 3">CLA-AA-H161</strain>
    </source>
</reference>
<keyword evidence="1" id="KW-0472">Membrane</keyword>
<accession>A0ABV1CJX2</accession>
<proteinExistence type="predicted"/>
<feature type="transmembrane region" description="Helical" evidence="1">
    <location>
        <begin position="66"/>
        <end position="90"/>
    </location>
</feature>
<evidence type="ECO:0008006" key="4">
    <source>
        <dbReference type="Google" id="ProtNLM"/>
    </source>
</evidence>
<evidence type="ECO:0000313" key="3">
    <source>
        <dbReference type="Proteomes" id="UP001470752"/>
    </source>
</evidence>
<comment type="caution">
    <text evidence="2">The sequence shown here is derived from an EMBL/GenBank/DDBJ whole genome shotgun (WGS) entry which is preliminary data.</text>
</comment>
<protein>
    <recommendedName>
        <fullName evidence="4">DUF4179 domain-containing protein</fullName>
    </recommendedName>
</protein>
<gene>
    <name evidence="2" type="ORF">AAAX94_06540</name>
</gene>
<keyword evidence="1" id="KW-1133">Transmembrane helix</keyword>
<evidence type="ECO:0000313" key="2">
    <source>
        <dbReference type="EMBL" id="MEQ2412679.1"/>
    </source>
</evidence>